<evidence type="ECO:0000313" key="2">
    <source>
        <dbReference type="Proteomes" id="UP001319846"/>
    </source>
</evidence>
<dbReference type="Proteomes" id="UP001319846">
    <property type="component" value="Unassembled WGS sequence"/>
</dbReference>
<protein>
    <submittedName>
        <fullName evidence="1">TRAP transporter large permease</fullName>
    </submittedName>
</protein>
<accession>A0ACC5VQJ8</accession>
<organism evidence="1 2">
    <name type="scientific">Vreelandella aquamarina</name>
    <dbReference type="NCBI Taxonomy" id="77097"/>
    <lineage>
        <taxon>Bacteria</taxon>
        <taxon>Pseudomonadati</taxon>
        <taxon>Pseudomonadota</taxon>
        <taxon>Gammaproteobacteria</taxon>
        <taxon>Oceanospirillales</taxon>
        <taxon>Halomonadaceae</taxon>
        <taxon>Vreelandella</taxon>
    </lineage>
</organism>
<keyword evidence="2" id="KW-1185">Reference proteome</keyword>
<dbReference type="EMBL" id="JABYQT010000002">
    <property type="protein sequence ID" value="MBZ5486551.1"/>
    <property type="molecule type" value="Genomic_DNA"/>
</dbReference>
<reference evidence="1" key="1">
    <citation type="submission" date="2020-06" db="EMBL/GenBank/DDBJ databases">
        <title>Whole Genome Sequence of Halomonas aquamarina MB598.</title>
        <authorList>
            <person name="Pervaiz M."/>
            <person name="Fariq A."/>
            <person name="Yasmin A."/>
            <person name="Welch M."/>
        </authorList>
    </citation>
    <scope>NUCLEOTIDE SEQUENCE</scope>
    <source>
        <strain evidence="1">MB598</strain>
    </source>
</reference>
<comment type="caution">
    <text evidence="1">The sequence shown here is derived from an EMBL/GenBank/DDBJ whole genome shotgun (WGS) entry which is preliminary data.</text>
</comment>
<evidence type="ECO:0000313" key="1">
    <source>
        <dbReference type="EMBL" id="MBZ5486551.1"/>
    </source>
</evidence>
<proteinExistence type="predicted"/>
<name>A0ACC5VQJ8_9GAMM</name>
<sequence>MTLLLIALFALLLIGVPIAYSLGLSGLLYFLVLQPNLIGVLPQRVLSGMDTYTMIALPLFILMGLIMNASGITTRLIDFCLMLVGRFPGGLGHVNISTSMIFGGISGSSVSDTASVGSAMIPEMARKGYSTETASGITVASSTMGMIIPPSVPMVIYAVTAQQSIGTMFLASLLPGLMIGLFMMAVIALMAGRHGYPRAHAGLSATEKRLIIQRSVLALLIPVFVVGAVVGGVATATESAAIGVGYALFLGLVVFRSLTLRELPALLRSAVMTSATVMIIIAMSQLYVWILTMEQVPQLLAGYLGALELSPFMLLLVVAMAVLFIGTFVDVTPAILLITPVVLPILVAAGISPVQFGVLLISGLAIGLVTPPVGMCLNVCSSITGLSIGRIFRGALPFLLANVLVMLLVASVPALTLWPLMFFS</sequence>
<gene>
    <name evidence="1" type="ORF">HW452_03335</name>
</gene>